<dbReference type="PANTHER" id="PTHR43233:SF1">
    <property type="entry name" value="FAMILY N-ACETYLTRANSFERASE, PUTATIVE (AFU_ORTHOLOGUE AFUA_6G03350)-RELATED"/>
    <property type="match status" value="1"/>
</dbReference>
<dbReference type="PROSITE" id="PS51186">
    <property type="entry name" value="GNAT"/>
    <property type="match status" value="1"/>
</dbReference>
<proteinExistence type="predicted"/>
<protein>
    <submittedName>
        <fullName evidence="2">Acetyltransferase (GNAT) domain-containing protein</fullName>
    </submittedName>
</protein>
<dbReference type="InterPro" id="IPR000182">
    <property type="entry name" value="GNAT_dom"/>
</dbReference>
<dbReference type="RefSeq" id="WP_074823636.1">
    <property type="nucleotide sequence ID" value="NZ_FOLW01000008.1"/>
</dbReference>
<dbReference type="AlphaFoldDB" id="A0AAJ4WC38"/>
<organism evidence="2 3">
    <name type="scientific">Pragia fontium DSM 5563 = ATCC 49100</name>
    <dbReference type="NCBI Taxonomy" id="1122977"/>
    <lineage>
        <taxon>Bacteria</taxon>
        <taxon>Pseudomonadati</taxon>
        <taxon>Pseudomonadota</taxon>
        <taxon>Gammaproteobacteria</taxon>
        <taxon>Enterobacterales</taxon>
        <taxon>Budviciaceae</taxon>
        <taxon>Pragia</taxon>
    </lineage>
</organism>
<comment type="caution">
    <text evidence="2">The sequence shown here is derived from an EMBL/GenBank/DDBJ whole genome shotgun (WGS) entry which is preliminary data.</text>
</comment>
<dbReference type="InterPro" id="IPR016181">
    <property type="entry name" value="Acyl_CoA_acyltransferase"/>
</dbReference>
<dbReference type="GO" id="GO:0016747">
    <property type="term" value="F:acyltransferase activity, transferring groups other than amino-acyl groups"/>
    <property type="evidence" value="ECO:0007669"/>
    <property type="project" value="InterPro"/>
</dbReference>
<name>A0AAJ4WC38_9GAMM</name>
<dbReference type="CDD" id="cd04301">
    <property type="entry name" value="NAT_SF"/>
    <property type="match status" value="1"/>
</dbReference>
<reference evidence="2 3" key="1">
    <citation type="submission" date="2016-10" db="EMBL/GenBank/DDBJ databases">
        <authorList>
            <person name="Varghese N."/>
            <person name="Submissions S."/>
        </authorList>
    </citation>
    <scope>NUCLEOTIDE SEQUENCE [LARGE SCALE GENOMIC DNA]</scope>
    <source>
        <strain evidence="2 3">DSM 5563</strain>
    </source>
</reference>
<dbReference type="Proteomes" id="UP000226420">
    <property type="component" value="Unassembled WGS sequence"/>
</dbReference>
<sequence length="134" mass="15000">MTISYKNDALLTPEIVIALYRKCSLGERRPVDKPEVFKKMIDNSNLIITAWDGSKLVGIARSLSDFSYVTYLADLAVDESYQKQGIGKQLMREMQKCTPAGCKIVLLAAPTANDYYPALGFEHNPRAWILDSPL</sequence>
<accession>A0AAJ4WC38</accession>
<dbReference type="SUPFAM" id="SSF55729">
    <property type="entry name" value="Acyl-CoA N-acyltransferases (Nat)"/>
    <property type="match status" value="1"/>
</dbReference>
<evidence type="ECO:0000313" key="2">
    <source>
        <dbReference type="EMBL" id="SFD13841.1"/>
    </source>
</evidence>
<evidence type="ECO:0000259" key="1">
    <source>
        <dbReference type="PROSITE" id="PS51186"/>
    </source>
</evidence>
<dbReference type="Gene3D" id="3.40.630.30">
    <property type="match status" value="1"/>
</dbReference>
<feature type="domain" description="N-acetyltransferase" evidence="1">
    <location>
        <begin position="3"/>
        <end position="134"/>
    </location>
</feature>
<dbReference type="PANTHER" id="PTHR43233">
    <property type="entry name" value="FAMILY N-ACETYLTRANSFERASE, PUTATIVE (AFU_ORTHOLOGUE AFUA_6G03350)-RELATED"/>
    <property type="match status" value="1"/>
</dbReference>
<evidence type="ECO:0000313" key="3">
    <source>
        <dbReference type="Proteomes" id="UP000226420"/>
    </source>
</evidence>
<dbReference type="EMBL" id="FOLW01000008">
    <property type="protein sequence ID" value="SFD13841.1"/>
    <property type="molecule type" value="Genomic_DNA"/>
</dbReference>
<dbReference type="Pfam" id="PF13673">
    <property type="entry name" value="Acetyltransf_10"/>
    <property type="match status" value="1"/>
</dbReference>
<gene>
    <name evidence="2" type="ORF">SAMN02745723_108140</name>
</gene>
<dbReference type="InterPro" id="IPR053144">
    <property type="entry name" value="Acetyltransferase_Butenolide"/>
</dbReference>